<evidence type="ECO:0000313" key="1">
    <source>
        <dbReference type="EMBL" id="SFW74689.1"/>
    </source>
</evidence>
<dbReference type="Proteomes" id="UP000182740">
    <property type="component" value="Unassembled WGS sequence"/>
</dbReference>
<accession>A0A1K1RRI0</accession>
<proteinExistence type="predicted"/>
<gene>
    <name evidence="1" type="ORF">SAMN04489730_3813</name>
</gene>
<protein>
    <submittedName>
        <fullName evidence="1">Golgi phosphoprotein 3 (GPP34)</fullName>
    </submittedName>
</protein>
<evidence type="ECO:0000313" key="2">
    <source>
        <dbReference type="Proteomes" id="UP000182740"/>
    </source>
</evidence>
<organism evidence="1 2">
    <name type="scientific">Amycolatopsis australiensis</name>
    <dbReference type="NCBI Taxonomy" id="546364"/>
    <lineage>
        <taxon>Bacteria</taxon>
        <taxon>Bacillati</taxon>
        <taxon>Actinomycetota</taxon>
        <taxon>Actinomycetes</taxon>
        <taxon>Pseudonocardiales</taxon>
        <taxon>Pseudonocardiaceae</taxon>
        <taxon>Amycolatopsis</taxon>
    </lineage>
</organism>
<dbReference type="AlphaFoldDB" id="A0A1K1RRI0"/>
<keyword evidence="2" id="KW-1185">Reference proteome</keyword>
<sequence length="196" mass="22012">MLTANFAQDMHHPLVQDRARIACVLGAMLLAELRMAGLIKVGPDGWIGPARPADTDDCALAPVLEDLHTFRSAEPARKWLQYFTLDDRATTFVWKRLEHDDVARTERTWRGRRHVLTEVRATGWTRRYLEIHGAASDVPAPAVVLWHGLQQLRLDARALDLQPEIARRLDSAEFPAALDPLFDALADVLARVATPL</sequence>
<dbReference type="EMBL" id="FPJG01000006">
    <property type="protein sequence ID" value="SFW74689.1"/>
    <property type="molecule type" value="Genomic_DNA"/>
</dbReference>
<name>A0A1K1RRI0_9PSEU</name>
<dbReference type="STRING" id="546364.SAMN04489730_3813"/>
<dbReference type="GO" id="GO:0070273">
    <property type="term" value="F:phosphatidylinositol-4-phosphate binding"/>
    <property type="evidence" value="ECO:0007669"/>
    <property type="project" value="InterPro"/>
</dbReference>
<reference evidence="2" key="1">
    <citation type="submission" date="2016-11" db="EMBL/GenBank/DDBJ databases">
        <authorList>
            <person name="Varghese N."/>
            <person name="Submissions S."/>
        </authorList>
    </citation>
    <scope>NUCLEOTIDE SEQUENCE [LARGE SCALE GENOMIC DNA]</scope>
    <source>
        <strain evidence="2">DSM 44671</strain>
    </source>
</reference>